<accession>A0AAU7C9K3</accession>
<keyword evidence="1" id="KW-0145">Chemotaxis</keyword>
<evidence type="ECO:0000256" key="1">
    <source>
        <dbReference type="ARBA" id="ARBA00022500"/>
    </source>
</evidence>
<name>A0AAU7C9K3_9BACT</name>
<evidence type="ECO:0000313" key="3">
    <source>
        <dbReference type="EMBL" id="XBH01926.1"/>
    </source>
</evidence>
<keyword evidence="2" id="KW-0378">Hydrolase</keyword>
<dbReference type="GO" id="GO:0006935">
    <property type="term" value="P:chemotaxis"/>
    <property type="evidence" value="ECO:0007669"/>
    <property type="project" value="UniProtKB-KW"/>
</dbReference>
<dbReference type="InterPro" id="IPR028976">
    <property type="entry name" value="CheC-like_sf"/>
</dbReference>
<dbReference type="RefSeq" id="WP_406694670.1">
    <property type="nucleotide sequence ID" value="NZ_CP155447.1"/>
</dbReference>
<dbReference type="CDD" id="cd17910">
    <property type="entry name" value="CheC_ClassII"/>
    <property type="match status" value="1"/>
</dbReference>
<dbReference type="InterPro" id="IPR050992">
    <property type="entry name" value="CheZ_family_phosphatases"/>
</dbReference>
<dbReference type="SUPFAM" id="SSF103039">
    <property type="entry name" value="CheC-like"/>
    <property type="match status" value="1"/>
</dbReference>
<dbReference type="EMBL" id="CP155447">
    <property type="protein sequence ID" value="XBH01926.1"/>
    <property type="molecule type" value="Genomic_DNA"/>
</dbReference>
<dbReference type="Gene3D" id="3.40.1550.10">
    <property type="entry name" value="CheC-like"/>
    <property type="match status" value="1"/>
</dbReference>
<evidence type="ECO:0000256" key="2">
    <source>
        <dbReference type="ARBA" id="ARBA00022801"/>
    </source>
</evidence>
<proteinExistence type="predicted"/>
<dbReference type="PANTHER" id="PTHR43693">
    <property type="entry name" value="PROTEIN PHOSPHATASE CHEZ"/>
    <property type="match status" value="1"/>
</dbReference>
<gene>
    <name evidence="3" type="ORF">V5E97_26800</name>
</gene>
<reference evidence="3" key="1">
    <citation type="submission" date="2024-05" db="EMBL/GenBank/DDBJ databases">
        <title>Planctomycetes of the genus Singulisphaera possess chitinolytic capabilities.</title>
        <authorList>
            <person name="Ivanova A."/>
        </authorList>
    </citation>
    <scope>NUCLEOTIDE SEQUENCE</scope>
    <source>
        <strain evidence="3">Ch08T</strain>
    </source>
</reference>
<sequence length="204" mass="21651">MRLDPYQEDALREVINIGIGRAAATLSELMGTRIELSIPGVAIYEFDDWIRRGGPGVAGVAVVQDFEGPCSGRAVLVLPRDSGLRMAQILGGVEDGLDELDLELSGILAEVGNIMINAVLGSLANATGARLSYGLPEFYSEPELAFLSTPGAEEGVRGLLVADAHFHVRQFAVRGSLLIAFARDGVEVLVQAICATGSDAWEVR</sequence>
<dbReference type="GO" id="GO:0016787">
    <property type="term" value="F:hydrolase activity"/>
    <property type="evidence" value="ECO:0007669"/>
    <property type="project" value="UniProtKB-KW"/>
</dbReference>
<organism evidence="3">
    <name type="scientific">Singulisphaera sp. Ch08</name>
    <dbReference type="NCBI Taxonomy" id="3120278"/>
    <lineage>
        <taxon>Bacteria</taxon>
        <taxon>Pseudomonadati</taxon>
        <taxon>Planctomycetota</taxon>
        <taxon>Planctomycetia</taxon>
        <taxon>Isosphaerales</taxon>
        <taxon>Isosphaeraceae</taxon>
        <taxon>Singulisphaera</taxon>
    </lineage>
</organism>
<protein>
    <submittedName>
        <fullName evidence="3">Chemotaxis protein CheC</fullName>
    </submittedName>
</protein>
<dbReference type="AlphaFoldDB" id="A0AAU7C9K3"/>
<dbReference type="PANTHER" id="PTHR43693:SF1">
    <property type="entry name" value="PROTEIN PHOSPHATASE CHEZ"/>
    <property type="match status" value="1"/>
</dbReference>